<keyword evidence="6" id="KW-1185">Reference proteome</keyword>
<dbReference type="SUPFAM" id="SSF53807">
    <property type="entry name" value="Helical backbone' metal receptor"/>
    <property type="match status" value="1"/>
</dbReference>
<dbReference type="Gene3D" id="3.40.50.1980">
    <property type="entry name" value="Nitrogenase molybdenum iron protein domain"/>
    <property type="match status" value="2"/>
</dbReference>
<dbReference type="PRINTS" id="PR00690">
    <property type="entry name" value="ADHESNFAMILY"/>
</dbReference>
<accession>A0A1H3PZR9</accession>
<dbReference type="STRING" id="415015.SAMN05660462_01736"/>
<dbReference type="InterPro" id="IPR006129">
    <property type="entry name" value="AdhesinB"/>
</dbReference>
<evidence type="ECO:0000256" key="1">
    <source>
        <dbReference type="ARBA" id="ARBA00011028"/>
    </source>
</evidence>
<comment type="similarity">
    <text evidence="1 4">Belongs to the bacterial solute-binding protein 9 family.</text>
</comment>
<dbReference type="InterPro" id="IPR006128">
    <property type="entry name" value="Lipoprotein_PsaA-like"/>
</dbReference>
<dbReference type="OrthoDB" id="9810636at2"/>
<dbReference type="RefSeq" id="WP_091729949.1">
    <property type="nucleotide sequence ID" value="NZ_FNQE01000017.1"/>
</dbReference>
<evidence type="ECO:0000256" key="2">
    <source>
        <dbReference type="ARBA" id="ARBA00022448"/>
    </source>
</evidence>
<keyword evidence="3" id="KW-0732">Signal</keyword>
<dbReference type="Pfam" id="PF01297">
    <property type="entry name" value="ZnuA"/>
    <property type="match status" value="1"/>
</dbReference>
<proteinExistence type="inferred from homology"/>
<dbReference type="GO" id="GO:0046872">
    <property type="term" value="F:metal ion binding"/>
    <property type="evidence" value="ECO:0007669"/>
    <property type="project" value="InterPro"/>
</dbReference>
<evidence type="ECO:0000256" key="4">
    <source>
        <dbReference type="RuleBase" id="RU003512"/>
    </source>
</evidence>
<dbReference type="Proteomes" id="UP000198625">
    <property type="component" value="Unassembled WGS sequence"/>
</dbReference>
<reference evidence="5 6" key="1">
    <citation type="submission" date="2016-10" db="EMBL/GenBank/DDBJ databases">
        <authorList>
            <person name="de Groot N.N."/>
        </authorList>
    </citation>
    <scope>NUCLEOTIDE SEQUENCE [LARGE SCALE GENOMIC DNA]</scope>
    <source>
        <strain evidence="5 6">DSM 21650</strain>
    </source>
</reference>
<dbReference type="PROSITE" id="PS51257">
    <property type="entry name" value="PROKAR_LIPOPROTEIN"/>
    <property type="match status" value="1"/>
</dbReference>
<keyword evidence="2 4" id="KW-0813">Transport</keyword>
<dbReference type="EMBL" id="FNQE01000017">
    <property type="protein sequence ID" value="SDZ06784.1"/>
    <property type="molecule type" value="Genomic_DNA"/>
</dbReference>
<name>A0A1H3PZR9_9FIRM</name>
<dbReference type="PRINTS" id="PR00691">
    <property type="entry name" value="ADHESINB"/>
</dbReference>
<sequence length="317" mass="36474">MKTNIFKGTLIIIMMLTLLLSGCSGKSPNGTYESGLKVYTSFYPVYYLAEQIGRDRIDLNVIIPNGSEPHDYEPSMKEMADVENGSIFIFNGAGMEPWAEKLAHNLNGKGIKTLNLSQYVKLIEVFEEEHDDHEDEDHNHDHGLYDPHIWLDPINMERMAYEIMIEFSKLDNKNEDFYKRNYEELSLKLKELDLKYQMELSNKNRDTILVSHQAFGYMTKRYGLKQVSVTGITPHEEPSPKTIARLLDIIKDEGYEFIFLESLASPKVVELLAQEGNLKILELNPIGGLTKEQQDSKEDYITLMEQNLENLKKALVK</sequence>
<dbReference type="AlphaFoldDB" id="A0A1H3PZR9"/>
<evidence type="ECO:0000313" key="5">
    <source>
        <dbReference type="EMBL" id="SDZ06784.1"/>
    </source>
</evidence>
<protein>
    <submittedName>
        <fullName evidence="5">Zinc transport system substrate-binding protein</fullName>
    </submittedName>
</protein>
<dbReference type="GO" id="GO:0007155">
    <property type="term" value="P:cell adhesion"/>
    <property type="evidence" value="ECO:0007669"/>
    <property type="project" value="InterPro"/>
</dbReference>
<dbReference type="PANTHER" id="PTHR42953:SF3">
    <property type="entry name" value="HIGH-AFFINITY ZINC UPTAKE SYSTEM PROTEIN ZNUA"/>
    <property type="match status" value="1"/>
</dbReference>
<gene>
    <name evidence="5" type="ORF">SAMN05660462_01736</name>
</gene>
<dbReference type="InterPro" id="IPR050492">
    <property type="entry name" value="Bact_metal-bind_prot9"/>
</dbReference>
<evidence type="ECO:0000313" key="6">
    <source>
        <dbReference type="Proteomes" id="UP000198625"/>
    </source>
</evidence>
<dbReference type="InterPro" id="IPR006127">
    <property type="entry name" value="ZnuA-like"/>
</dbReference>
<dbReference type="GO" id="GO:0030001">
    <property type="term" value="P:metal ion transport"/>
    <property type="evidence" value="ECO:0007669"/>
    <property type="project" value="InterPro"/>
</dbReference>
<dbReference type="PANTHER" id="PTHR42953">
    <property type="entry name" value="HIGH-AFFINITY ZINC UPTAKE SYSTEM PROTEIN ZNUA-RELATED"/>
    <property type="match status" value="1"/>
</dbReference>
<evidence type="ECO:0000256" key="3">
    <source>
        <dbReference type="ARBA" id="ARBA00022729"/>
    </source>
</evidence>
<organism evidence="5 6">
    <name type="scientific">Proteiniborus ethanoligenes</name>
    <dbReference type="NCBI Taxonomy" id="415015"/>
    <lineage>
        <taxon>Bacteria</taxon>
        <taxon>Bacillati</taxon>
        <taxon>Bacillota</taxon>
        <taxon>Clostridia</taxon>
        <taxon>Eubacteriales</taxon>
        <taxon>Proteiniborus</taxon>
    </lineage>
</organism>